<feature type="region of interest" description="Disordered" evidence="2">
    <location>
        <begin position="413"/>
        <end position="465"/>
    </location>
</feature>
<feature type="region of interest" description="Disordered" evidence="2">
    <location>
        <begin position="25"/>
        <end position="70"/>
    </location>
</feature>
<feature type="compositionally biased region" description="Polar residues" evidence="2">
    <location>
        <begin position="368"/>
        <end position="380"/>
    </location>
</feature>
<organism evidence="3 4">
    <name type="scientific">Leishmania enriettii</name>
    <dbReference type="NCBI Taxonomy" id="5663"/>
    <lineage>
        <taxon>Eukaryota</taxon>
        <taxon>Discoba</taxon>
        <taxon>Euglenozoa</taxon>
        <taxon>Kinetoplastea</taxon>
        <taxon>Metakinetoplastina</taxon>
        <taxon>Trypanosomatida</taxon>
        <taxon>Trypanosomatidae</taxon>
        <taxon>Leishmaniinae</taxon>
        <taxon>Leishmania</taxon>
    </lineage>
</organism>
<feature type="coiled-coil region" evidence="1">
    <location>
        <begin position="214"/>
        <end position="262"/>
    </location>
</feature>
<name>A0A836GNF3_LEIEN</name>
<dbReference type="RefSeq" id="XP_067692801.1">
    <property type="nucleotide sequence ID" value="XM_067836746.1"/>
</dbReference>
<feature type="coiled-coil region" evidence="1">
    <location>
        <begin position="517"/>
        <end position="572"/>
    </location>
</feature>
<feature type="compositionally biased region" description="Polar residues" evidence="2">
    <location>
        <begin position="444"/>
        <end position="461"/>
    </location>
</feature>
<dbReference type="Proteomes" id="UP000674179">
    <property type="component" value="Chromosome 24"/>
</dbReference>
<feature type="region of interest" description="Disordered" evidence="2">
    <location>
        <begin position="687"/>
        <end position="814"/>
    </location>
</feature>
<evidence type="ECO:0000313" key="4">
    <source>
        <dbReference type="Proteomes" id="UP000674179"/>
    </source>
</evidence>
<feature type="region of interest" description="Disordered" evidence="2">
    <location>
        <begin position="356"/>
        <end position="383"/>
    </location>
</feature>
<feature type="compositionally biased region" description="Polar residues" evidence="2">
    <location>
        <begin position="38"/>
        <end position="47"/>
    </location>
</feature>
<feature type="coiled-coil region" evidence="1">
    <location>
        <begin position="130"/>
        <end position="185"/>
    </location>
</feature>
<accession>A0A836GNF3</accession>
<dbReference type="OrthoDB" id="266125at2759"/>
<sequence>MSDSGRSSSPISTEERDITVVIRAPPLHNDWDAGQLPSPAQATATKCSSLSPSSLASPTPGAAEVSQHRSRHCSITRVPAHSTHASRQSNAAAEVAKGTVAKAVSPDDITAEVQMVADLKSELYHASRSLLQARQQARASDETCAELRRRCQDLETEKQALRRELQEVQERLQVRQAQTEEQRRDAAETKLIVVSLTAERDELSNKVHDAWDRVAELSTALRRQETEMQSLHTDITAAQHCKELAQQQHSHVEQQLRVVQEQLRMHEADEHARSAGRQRLLATLQSALERIAGLLSNVAYDYQRSLVYDSQVREEGAASGVFAHIAEHAKAGFTDATSANSDADNTPHVVLFSADSHPASAPGDETLMETQPLRQGGSKSESARVRAEDALHSAESVVLGVGWGAERLSPPLAAHTQDESSEVHKSTGDDLTAATPPERLPLSRPSTRQALVQSRRPSISQDGGMRAEAASQISAATILADEASLRTALTPLLLALKHVATMLSNVRHEWRRWVTEATRFKQCYEEAQRQLEAARRTSASQESQAEALRGRIGALQRRAEQAEAASLECRQEEMHRRGSLAQTLKCSEDWGLIQHSVELLQVRLSELSKDLQQVQEQRQVASAVSVQRMKQTACEAAAEKRYQKLEEQYCTLKQWVASAWPAASGESPQLQSSEVCARIRAPIAPSAVQSLSSHPPPPPLSPPAGRGAVSAPLGSVSTPANASLPVAQQSRSSPAGLLRSSTPPAAAFPSRRRSGEEAKSAEVSPAQKDGDVRGCGTETPFRETASSSSAEANSKSSALAQSRARPVSSPSASASFSTTAAEVEGRVHAYPLAADALPKADASAVGRISRPPHRTTPPSTAYSSPLNGPSSTAVRSLTNATAYNAERLPLATPYHDGGRSWSSASAPCVAPSPPSSSAPCASSGVVISPYTREDQGRGVVDGTVDYSSMFATEVLHVIEALDRRVSGALDRALHV</sequence>
<evidence type="ECO:0000256" key="1">
    <source>
        <dbReference type="SAM" id="Coils"/>
    </source>
</evidence>
<keyword evidence="4" id="KW-1185">Reference proteome</keyword>
<evidence type="ECO:0000313" key="3">
    <source>
        <dbReference type="EMBL" id="KAG5478336.1"/>
    </source>
</evidence>
<dbReference type="KEGG" id="lenr:94172256"/>
<feature type="region of interest" description="Disordered" evidence="2">
    <location>
        <begin position="843"/>
        <end position="873"/>
    </location>
</feature>
<dbReference type="GeneID" id="94172256"/>
<feature type="compositionally biased region" description="Low complexity" evidence="2">
    <location>
        <begin position="785"/>
        <end position="814"/>
    </location>
</feature>
<feature type="coiled-coil region" evidence="1">
    <location>
        <begin position="597"/>
        <end position="624"/>
    </location>
</feature>
<keyword evidence="1" id="KW-0175">Coiled coil</keyword>
<dbReference type="AlphaFoldDB" id="A0A836GNF3"/>
<comment type="caution">
    <text evidence="3">The sequence shown here is derived from an EMBL/GenBank/DDBJ whole genome shotgun (WGS) entry which is preliminary data.</text>
</comment>
<feature type="compositionally biased region" description="Low complexity" evidence="2">
    <location>
        <begin position="48"/>
        <end position="58"/>
    </location>
</feature>
<evidence type="ECO:0000256" key="2">
    <source>
        <dbReference type="SAM" id="MobiDB-lite"/>
    </source>
</evidence>
<reference evidence="3 4" key="1">
    <citation type="submission" date="2021-02" db="EMBL/GenBank/DDBJ databases">
        <title>Leishmania (Mundinia) enrietti genome sequencing and assembly.</title>
        <authorList>
            <person name="Almutairi H."/>
            <person name="Gatherer D."/>
        </authorList>
    </citation>
    <scope>NUCLEOTIDE SEQUENCE [LARGE SCALE GENOMIC DNA]</scope>
    <source>
        <strain evidence="3">CUR178</strain>
    </source>
</reference>
<feature type="compositionally biased region" description="Polar residues" evidence="2">
    <location>
        <begin position="715"/>
        <end position="743"/>
    </location>
</feature>
<feature type="compositionally biased region" description="Basic and acidic residues" evidence="2">
    <location>
        <begin position="416"/>
        <end position="428"/>
    </location>
</feature>
<gene>
    <name evidence="3" type="ORF">CUR178_05051</name>
</gene>
<feature type="compositionally biased region" description="Polar residues" evidence="2">
    <location>
        <begin position="861"/>
        <end position="873"/>
    </location>
</feature>
<proteinExistence type="predicted"/>
<dbReference type="EMBL" id="JAFHKP010000024">
    <property type="protein sequence ID" value="KAG5478336.1"/>
    <property type="molecule type" value="Genomic_DNA"/>
</dbReference>
<protein>
    <submittedName>
        <fullName evidence="3">Uncharacterized protein</fullName>
    </submittedName>
</protein>